<keyword evidence="5" id="KW-1185">Reference proteome</keyword>
<dbReference type="InterPro" id="IPR004658">
    <property type="entry name" value="OMP_Slp"/>
</dbReference>
<dbReference type="NCBIfam" id="TIGR00752">
    <property type="entry name" value="slp"/>
    <property type="match status" value="1"/>
</dbReference>
<evidence type="ECO:0000256" key="1">
    <source>
        <dbReference type="SAM" id="MobiDB-lite"/>
    </source>
</evidence>
<dbReference type="PANTHER" id="PTHR37530">
    <property type="entry name" value="OUTER MEMBRANE PROTEIN SLP"/>
    <property type="match status" value="1"/>
</dbReference>
<evidence type="ECO:0000313" key="3">
    <source>
        <dbReference type="EMBL" id="RUO28630.1"/>
    </source>
</evidence>
<dbReference type="GO" id="GO:0019867">
    <property type="term" value="C:outer membrane"/>
    <property type="evidence" value="ECO:0007669"/>
    <property type="project" value="InterPro"/>
</dbReference>
<name>A0A327X593_9GAMM</name>
<proteinExistence type="predicted"/>
<gene>
    <name evidence="2" type="ORF">B0I24_101458</name>
    <name evidence="3" type="ORF">CWE07_02220</name>
</gene>
<feature type="compositionally biased region" description="Polar residues" evidence="1">
    <location>
        <begin position="217"/>
        <end position="230"/>
    </location>
</feature>
<organism evidence="2 4">
    <name type="scientific">Aliidiomarina maris</name>
    <dbReference type="NCBI Taxonomy" id="531312"/>
    <lineage>
        <taxon>Bacteria</taxon>
        <taxon>Pseudomonadati</taxon>
        <taxon>Pseudomonadota</taxon>
        <taxon>Gammaproteobacteria</taxon>
        <taxon>Alteromonadales</taxon>
        <taxon>Idiomarinaceae</taxon>
        <taxon>Aliidiomarina</taxon>
    </lineage>
</organism>
<sequence>MRMFQSTVYLKWVAIAASVFVLAGCASRYPQPIRTDATDLVSFTEAQRQGEAVQGRTARWGGVIANVQNTEQRSRIEVVNFRLNNFGRPQAGDDTAGRFVVYVNEFLDPEIYQRGRLVTALGEFTGTEQGQIGDFNYYYPVVQATGVELWRPQQSSPALMHPAYGYYDPHSLWYRNYIYGVGPYRYYHDPFYRPWGHRPVRVIQQNPHPQRPRVPQLETQGVSQPRQQQH</sequence>
<dbReference type="Proteomes" id="UP000287865">
    <property type="component" value="Unassembled WGS sequence"/>
</dbReference>
<dbReference type="PANTHER" id="PTHR37530:SF1">
    <property type="entry name" value="OUTER MEMBRANE PROTEIN SLP"/>
    <property type="match status" value="1"/>
</dbReference>
<dbReference type="Pfam" id="PF03843">
    <property type="entry name" value="Slp"/>
    <property type="match status" value="1"/>
</dbReference>
<feature type="region of interest" description="Disordered" evidence="1">
    <location>
        <begin position="206"/>
        <end position="230"/>
    </location>
</feature>
<evidence type="ECO:0000313" key="5">
    <source>
        <dbReference type="Proteomes" id="UP000287865"/>
    </source>
</evidence>
<reference evidence="3 5" key="1">
    <citation type="journal article" date="2018" name="Front. Microbiol.">
        <title>Genome-Based Analysis Reveals the Taxonomy and Diversity of the Family Idiomarinaceae.</title>
        <authorList>
            <person name="Liu Y."/>
            <person name="Lai Q."/>
            <person name="Shao Z."/>
        </authorList>
    </citation>
    <scope>NUCLEOTIDE SEQUENCE [LARGE SCALE GENOMIC DNA]</scope>
    <source>
        <strain evidence="3 5">CF12-14</strain>
    </source>
</reference>
<comment type="caution">
    <text evidence="2">The sequence shown here is derived from an EMBL/GenBank/DDBJ whole genome shotgun (WGS) entry which is preliminary data.</text>
</comment>
<dbReference type="Proteomes" id="UP000249203">
    <property type="component" value="Unassembled WGS sequence"/>
</dbReference>
<dbReference type="AlphaFoldDB" id="A0A327X593"/>
<keyword evidence="2" id="KW-0449">Lipoprotein</keyword>
<accession>A0A327X593</accession>
<dbReference type="EMBL" id="QLMD01000001">
    <property type="protein sequence ID" value="RAK01819.1"/>
    <property type="molecule type" value="Genomic_DNA"/>
</dbReference>
<reference evidence="2 4" key="2">
    <citation type="submission" date="2018-06" db="EMBL/GenBank/DDBJ databases">
        <title>Genomic Encyclopedia of Type Strains, Phase III (KMG-III): the genomes of soil and plant-associated and newly described type strains.</title>
        <authorList>
            <person name="Whitman W."/>
        </authorList>
    </citation>
    <scope>NUCLEOTIDE SEQUENCE [LARGE SCALE GENOMIC DNA]</scope>
    <source>
        <strain evidence="2 4">CGMCC 1.15366</strain>
    </source>
</reference>
<protein>
    <submittedName>
        <fullName evidence="2">Outer membrane lipoprotein</fullName>
    </submittedName>
    <submittedName>
        <fullName evidence="3">Starvation-inducible protein</fullName>
    </submittedName>
</protein>
<dbReference type="PROSITE" id="PS51257">
    <property type="entry name" value="PROKAR_LIPOPROTEIN"/>
    <property type="match status" value="1"/>
</dbReference>
<dbReference type="EMBL" id="PIPK01000001">
    <property type="protein sequence ID" value="RUO28630.1"/>
    <property type="molecule type" value="Genomic_DNA"/>
</dbReference>
<evidence type="ECO:0000313" key="2">
    <source>
        <dbReference type="EMBL" id="RAK01819.1"/>
    </source>
</evidence>
<evidence type="ECO:0000313" key="4">
    <source>
        <dbReference type="Proteomes" id="UP000249203"/>
    </source>
</evidence>